<evidence type="ECO:0000313" key="1">
    <source>
        <dbReference type="EMBL" id="QBR82942.1"/>
    </source>
</evidence>
<evidence type="ECO:0000313" key="2">
    <source>
        <dbReference type="Proteomes" id="UP000295517"/>
    </source>
</evidence>
<dbReference type="EMBL" id="CP038254">
    <property type="protein sequence ID" value="QBR82942.1"/>
    <property type="molecule type" value="Genomic_DNA"/>
</dbReference>
<gene>
    <name evidence="1" type="ORF">E3983_00360</name>
</gene>
<protein>
    <submittedName>
        <fullName evidence="1">DUF4238 domain-containing protein</fullName>
    </submittedName>
</protein>
<accession>A0AAX1ED05</accession>
<dbReference type="InterPro" id="IPR025332">
    <property type="entry name" value="DUF4238"/>
</dbReference>
<reference evidence="1 2" key="1">
    <citation type="submission" date="2019-03" db="EMBL/GenBank/DDBJ databases">
        <title>Diverse conjugative elements silence natural transformation in Legionella species.</title>
        <authorList>
            <person name="Durieux I."/>
            <person name="Ginevra C."/>
            <person name="Attaiech L."/>
            <person name="Picq K."/>
            <person name="Juan P.A."/>
            <person name="Jarraud S."/>
            <person name="Charpentier X."/>
        </authorList>
    </citation>
    <scope>NUCLEOTIDE SEQUENCE [LARGE SCALE GENOMIC DNA]</scope>
    <source>
        <strain evidence="1 2">HL-0427-4011</strain>
    </source>
</reference>
<dbReference type="AlphaFoldDB" id="A0AAX1ED05"/>
<proteinExistence type="predicted"/>
<name>A0AAX1ED05_9GAMM</name>
<dbReference type="RefSeq" id="WP_135059457.1">
    <property type="nucleotide sequence ID" value="NZ_CP038254.1"/>
</dbReference>
<organism evidence="1 2">
    <name type="scientific">Legionella israelensis</name>
    <dbReference type="NCBI Taxonomy" id="454"/>
    <lineage>
        <taxon>Bacteria</taxon>
        <taxon>Pseudomonadati</taxon>
        <taxon>Pseudomonadota</taxon>
        <taxon>Gammaproteobacteria</taxon>
        <taxon>Legionellales</taxon>
        <taxon>Legionellaceae</taxon>
        <taxon>Legionella</taxon>
    </lineage>
</organism>
<dbReference type="Pfam" id="PF14022">
    <property type="entry name" value="DUF4238"/>
    <property type="match status" value="1"/>
</dbReference>
<dbReference type="Proteomes" id="UP000295517">
    <property type="component" value="Chromosome"/>
</dbReference>
<sequence>MANIKKRNHYITRQFLEGFCDSSGRVWTYPKDGPSDPFANKPTDTAVIKKLYHLQHGENITAVEDYFSDQVETPASNALKKLLNKNFPNAEEKEKLSLFFGLQMVRTPSYIDHLNTQQSKDLNHRAQILASNKEYFHTTYKEADPDLSEDEIEEVRQGMLKDGFTYEINRDYLLKLMLDYGSIIASHLLHMKWALIGVIVKSGV</sequence>